<reference evidence="2 3" key="1">
    <citation type="submission" date="2014-09" db="EMBL/GenBank/DDBJ databases">
        <title>Genome sequencing of Methyloceanibacter caenitepidi Gela4.</title>
        <authorList>
            <person name="Takeuchi M."/>
            <person name="Susumu S."/>
            <person name="Kamagata Y."/>
            <person name="Oshima K."/>
            <person name="Hattori M."/>
            <person name="Iwasaki W."/>
        </authorList>
    </citation>
    <scope>NUCLEOTIDE SEQUENCE [LARGE SCALE GENOMIC DNA]</scope>
    <source>
        <strain evidence="2 3">Gela4</strain>
    </source>
</reference>
<proteinExistence type="predicted"/>
<dbReference type="CDD" id="cd07818">
    <property type="entry name" value="SRPBCC_1"/>
    <property type="match status" value="1"/>
</dbReference>
<dbReference type="Proteomes" id="UP000031643">
    <property type="component" value="Chromosome"/>
</dbReference>
<dbReference type="EMBL" id="AP014648">
    <property type="protein sequence ID" value="BAQ18058.1"/>
    <property type="molecule type" value="Genomic_DNA"/>
</dbReference>
<feature type="region of interest" description="Disordered" evidence="1">
    <location>
        <begin position="174"/>
        <end position="232"/>
    </location>
</feature>
<dbReference type="SUPFAM" id="SSF55961">
    <property type="entry name" value="Bet v1-like"/>
    <property type="match status" value="1"/>
</dbReference>
<feature type="compositionally biased region" description="Low complexity" evidence="1">
    <location>
        <begin position="178"/>
        <end position="200"/>
    </location>
</feature>
<dbReference type="InterPro" id="IPR023393">
    <property type="entry name" value="START-like_dom_sf"/>
</dbReference>
<evidence type="ECO:0000313" key="2">
    <source>
        <dbReference type="EMBL" id="BAQ18058.1"/>
    </source>
</evidence>
<keyword evidence="3" id="KW-1185">Reference proteome</keyword>
<evidence type="ECO:0000313" key="3">
    <source>
        <dbReference type="Proteomes" id="UP000031643"/>
    </source>
</evidence>
<dbReference type="InterPro" id="IPR019587">
    <property type="entry name" value="Polyketide_cyclase/dehydratase"/>
</dbReference>
<protein>
    <submittedName>
        <fullName evidence="2">Uncharacterized protein</fullName>
    </submittedName>
</protein>
<dbReference type="RefSeq" id="WP_052464490.1">
    <property type="nucleotide sequence ID" value="NZ_AP014648.1"/>
</dbReference>
<accession>A0A0A8K532</accession>
<dbReference type="AlphaFoldDB" id="A0A0A8K532"/>
<evidence type="ECO:0000256" key="1">
    <source>
        <dbReference type="SAM" id="MobiDB-lite"/>
    </source>
</evidence>
<organism evidence="2 3">
    <name type="scientific">Methyloceanibacter caenitepidi</name>
    <dbReference type="NCBI Taxonomy" id="1384459"/>
    <lineage>
        <taxon>Bacteria</taxon>
        <taxon>Pseudomonadati</taxon>
        <taxon>Pseudomonadota</taxon>
        <taxon>Alphaproteobacteria</taxon>
        <taxon>Hyphomicrobiales</taxon>
        <taxon>Hyphomicrobiaceae</taxon>
        <taxon>Methyloceanibacter</taxon>
    </lineage>
</organism>
<name>A0A0A8K532_9HYPH</name>
<feature type="compositionally biased region" description="Low complexity" evidence="1">
    <location>
        <begin position="209"/>
        <end position="232"/>
    </location>
</feature>
<dbReference type="KEGG" id="mcg:GL4_2624"/>
<dbReference type="Pfam" id="PF10604">
    <property type="entry name" value="Polyketide_cyc2"/>
    <property type="match status" value="1"/>
</dbReference>
<gene>
    <name evidence="2" type="ORF">GL4_2624</name>
</gene>
<dbReference type="HOGENOM" id="CLU_104147_1_0_5"/>
<dbReference type="OrthoDB" id="9807923at2"/>
<dbReference type="Gene3D" id="3.30.530.20">
    <property type="match status" value="1"/>
</dbReference>
<sequence>MAPMMRLILGLGVLVLILSAVALGLPAYVTATRSVVINAPEYVIYPYLNNLRRQEEWAPWAVKDENIKMTYSGPPEGNGAKVQWDSDVAAVGDGSMQIVESDPPHSLTLAADVKGVQGTSNFELVPDGAGSKVTWSFEFESGSSPIKRWKGLMLDGYIGEVYEDGLEKLKQTVESTRAQASPQTAPVVPVAPVETPAAGTPEGGESVVPEQTPAPDAPAAEAPAAEAPTQQP</sequence>